<dbReference type="AlphaFoldDB" id="A0A804MH67"/>
<proteinExistence type="predicted"/>
<reference evidence="2" key="3">
    <citation type="submission" date="2021-05" db="UniProtKB">
        <authorList>
            <consortium name="EnsemblPlants"/>
        </authorList>
    </citation>
    <scope>IDENTIFICATION</scope>
    <source>
        <strain evidence="2">cv. B73</strain>
    </source>
</reference>
<reference evidence="2" key="2">
    <citation type="submission" date="2019-07" db="EMBL/GenBank/DDBJ databases">
        <authorList>
            <person name="Seetharam A."/>
            <person name="Woodhouse M."/>
            <person name="Cannon E."/>
        </authorList>
    </citation>
    <scope>NUCLEOTIDE SEQUENCE [LARGE SCALE GENOMIC DNA]</scope>
    <source>
        <strain evidence="2">cv. B73</strain>
    </source>
</reference>
<name>A0A804MH67_MAIZE</name>
<dbReference type="EnsemblPlants" id="Zm00001eb085220_T001">
    <property type="protein sequence ID" value="Zm00001eb085220_P001"/>
    <property type="gene ID" value="Zm00001eb085220"/>
</dbReference>
<sequence length="292" mass="31398">MVTQMEGFLEHFEKQVLTFNVMTQQHAAGFNRAEEQLILQMSMVEDERRQLELLRAAIVQHQQQEAARARLALAQPQAALPAASCQALVAAGRGEGASRGQALAPSLVMQQQETMMTAGAWQALAAAASRGQGASNEQALMQAIMAQHMQRQRQQEIMAAASRGDGATCGQAEALPLAAVTQLMQQRNQQRQQEEMTTTAFRCDVAPGYLALASAGMMRQQQQHQQEVMAAGGWQLDLGLRHTDIAPRVDGSSSSQAALPPAMLQQPGQGQASTAGSGMALPWRGVADGREQ</sequence>
<dbReference type="Proteomes" id="UP000007305">
    <property type="component" value="Chromosome 2"/>
</dbReference>
<evidence type="ECO:0000256" key="1">
    <source>
        <dbReference type="SAM" id="MobiDB-lite"/>
    </source>
</evidence>
<evidence type="ECO:0000313" key="2">
    <source>
        <dbReference type="EnsemblPlants" id="Zm00001eb085220_P001"/>
    </source>
</evidence>
<protein>
    <submittedName>
        <fullName evidence="2">Uncharacterized protein</fullName>
    </submittedName>
</protein>
<feature type="compositionally biased region" description="Polar residues" evidence="1">
    <location>
        <begin position="266"/>
        <end position="276"/>
    </location>
</feature>
<organism evidence="2 3">
    <name type="scientific">Zea mays</name>
    <name type="common">Maize</name>
    <dbReference type="NCBI Taxonomy" id="4577"/>
    <lineage>
        <taxon>Eukaryota</taxon>
        <taxon>Viridiplantae</taxon>
        <taxon>Streptophyta</taxon>
        <taxon>Embryophyta</taxon>
        <taxon>Tracheophyta</taxon>
        <taxon>Spermatophyta</taxon>
        <taxon>Magnoliopsida</taxon>
        <taxon>Liliopsida</taxon>
        <taxon>Poales</taxon>
        <taxon>Poaceae</taxon>
        <taxon>PACMAD clade</taxon>
        <taxon>Panicoideae</taxon>
        <taxon>Andropogonodae</taxon>
        <taxon>Andropogoneae</taxon>
        <taxon>Tripsacinae</taxon>
        <taxon>Zea</taxon>
    </lineage>
</organism>
<dbReference type="OrthoDB" id="2556847at2759"/>
<dbReference type="Gramene" id="Zm00001eb085220_T001">
    <property type="protein sequence ID" value="Zm00001eb085220_P001"/>
    <property type="gene ID" value="Zm00001eb085220"/>
</dbReference>
<evidence type="ECO:0000313" key="3">
    <source>
        <dbReference type="Proteomes" id="UP000007305"/>
    </source>
</evidence>
<gene>
    <name evidence="2" type="primary">LOC103646558</name>
</gene>
<reference evidence="3" key="1">
    <citation type="submission" date="2015-12" db="EMBL/GenBank/DDBJ databases">
        <title>Update maize B73 reference genome by single molecule sequencing technologies.</title>
        <authorList>
            <consortium name="Maize Genome Sequencing Project"/>
            <person name="Ware D."/>
        </authorList>
    </citation>
    <scope>NUCLEOTIDE SEQUENCE [LARGE SCALE GENOMIC DNA]</scope>
    <source>
        <strain evidence="3">cv. B73</strain>
    </source>
</reference>
<feature type="region of interest" description="Disordered" evidence="1">
    <location>
        <begin position="245"/>
        <end position="292"/>
    </location>
</feature>
<accession>A0A804MH67</accession>
<keyword evidence="3" id="KW-1185">Reference proteome</keyword>